<evidence type="ECO:0000313" key="6">
    <source>
        <dbReference type="EMBL" id="MCR8632110.1"/>
    </source>
</evidence>
<gene>
    <name evidence="6" type="ORF">NV381_12935</name>
</gene>
<reference evidence="6 7" key="1">
    <citation type="submission" date="2022-08" db="EMBL/GenBank/DDBJ databases">
        <title>Paenibacillus endoradicis sp. nov., Paenibacillus radicibacter sp. nov and Paenibacillus pararadicis sp. nov., three cold-adapted plant growth-promoting bacteria isolated from root of Larix gmelinii in Great Khingan.</title>
        <authorList>
            <person name="Xue H."/>
        </authorList>
    </citation>
    <scope>NUCLEOTIDE SEQUENCE [LARGE SCALE GENOMIC DNA]</scope>
    <source>
        <strain evidence="6 7">N5-1-1-5</strain>
    </source>
</reference>
<keyword evidence="4" id="KW-1133">Transmembrane helix</keyword>
<evidence type="ECO:0000313" key="7">
    <source>
        <dbReference type="Proteomes" id="UP001300012"/>
    </source>
</evidence>
<proteinExistence type="predicted"/>
<sequence>MRLARLKLPKKKLVLLLMVVVLMIVLSYGVNLIKVHRDTSERFVESFHVTHENLVSLSLVLEKQINSIYYQLTLERVLRDWLSQPKPLITNMYMLGEVQENSLKIINSNPLIVSVYIYSKVNRMVLASNHEFTTLDHFPEKELFSEFNEREGHWVGKREEKAGYVNKKNIITFVGPLGDTGLVAINVDEQKLFATTPDNYAMFLMGKGDRILTIRAGKDVNVDTLPLGQLPDLNKISDKPVQWGAYYMSVSGQPGGEWKMVSFTPQIELSSSWKNRRNMILVVAVLLIGLIIIIYGYIRRSYFQPIERLEVSFNKNLEDLKHHLVLNVVTGKLKEADIRDKMTEMGLRFPTDRFMVIVFQIDDFYNYLLSMKQDERFFMDKTIYNAIKWTFMTTYACYPVKAELEKIAILVAVPRDVEESAMLQRLEGTVRYLQNEIRDSCNLTICAGISRIQDGLNRVHHGYYEGLQAVGFKTIYGKHSIIHYRDIAAKKTEESAYGVDDISKLCLLLKEGLTNEFEAQLQQMLDGLVNEERFSLDRVNAFFSNVLYGIVKMMLELRLEMNEIVQGDIFMNMYSYEFVQDKTEYVKQVAGKVSACVMSRKNSNNKTLQLIVDYIHANYDKTISLTTISDSLGINSSYISTLMKHEFGCGFVEYLNQLRIKKAQLLLENPDLAIKLISEMCGYDTVHSFIRNFKKLNLFTPSEYRSKLLAKRNV</sequence>
<evidence type="ECO:0000256" key="1">
    <source>
        <dbReference type="ARBA" id="ARBA00023015"/>
    </source>
</evidence>
<evidence type="ECO:0000256" key="4">
    <source>
        <dbReference type="SAM" id="Phobius"/>
    </source>
</evidence>
<dbReference type="PANTHER" id="PTHR43280">
    <property type="entry name" value="ARAC-FAMILY TRANSCRIPTIONAL REGULATOR"/>
    <property type="match status" value="1"/>
</dbReference>
<keyword evidence="1" id="KW-0805">Transcription regulation</keyword>
<keyword evidence="4" id="KW-0812">Transmembrane</keyword>
<keyword evidence="3" id="KW-0804">Transcription</keyword>
<feature type="domain" description="HTH araC/xylS-type" evidence="5">
    <location>
        <begin position="609"/>
        <end position="707"/>
    </location>
</feature>
<accession>A0ABT1YFY9</accession>
<dbReference type="RefSeq" id="WP_258213701.1">
    <property type="nucleotide sequence ID" value="NZ_JANQBD010000008.1"/>
</dbReference>
<dbReference type="SUPFAM" id="SSF46689">
    <property type="entry name" value="Homeodomain-like"/>
    <property type="match status" value="2"/>
</dbReference>
<keyword evidence="4" id="KW-0472">Membrane</keyword>
<dbReference type="EMBL" id="JANQBD010000008">
    <property type="protein sequence ID" value="MCR8632110.1"/>
    <property type="molecule type" value="Genomic_DNA"/>
</dbReference>
<keyword evidence="7" id="KW-1185">Reference proteome</keyword>
<evidence type="ECO:0000259" key="5">
    <source>
        <dbReference type="PROSITE" id="PS01124"/>
    </source>
</evidence>
<evidence type="ECO:0000256" key="3">
    <source>
        <dbReference type="ARBA" id="ARBA00023163"/>
    </source>
</evidence>
<dbReference type="PROSITE" id="PS01124">
    <property type="entry name" value="HTH_ARAC_FAMILY_2"/>
    <property type="match status" value="1"/>
</dbReference>
<dbReference type="Gene3D" id="1.10.10.60">
    <property type="entry name" value="Homeodomain-like"/>
    <property type="match status" value="2"/>
</dbReference>
<feature type="transmembrane region" description="Helical" evidence="4">
    <location>
        <begin position="279"/>
        <end position="298"/>
    </location>
</feature>
<name>A0ABT1YFY9_9BACL</name>
<organism evidence="6 7">
    <name type="scientific">Paenibacillus radicis</name>
    <name type="common">ex Xue et al. 2023</name>
    <dbReference type="NCBI Taxonomy" id="2972489"/>
    <lineage>
        <taxon>Bacteria</taxon>
        <taxon>Bacillati</taxon>
        <taxon>Bacillota</taxon>
        <taxon>Bacilli</taxon>
        <taxon>Bacillales</taxon>
        <taxon>Paenibacillaceae</taxon>
        <taxon>Paenibacillus</taxon>
    </lineage>
</organism>
<evidence type="ECO:0000256" key="2">
    <source>
        <dbReference type="ARBA" id="ARBA00023125"/>
    </source>
</evidence>
<dbReference type="InterPro" id="IPR009057">
    <property type="entry name" value="Homeodomain-like_sf"/>
</dbReference>
<dbReference type="InterPro" id="IPR018060">
    <property type="entry name" value="HTH_AraC"/>
</dbReference>
<dbReference type="PANTHER" id="PTHR43280:SF2">
    <property type="entry name" value="HTH-TYPE TRANSCRIPTIONAL REGULATOR EXSA"/>
    <property type="match status" value="1"/>
</dbReference>
<dbReference type="SMART" id="SM00342">
    <property type="entry name" value="HTH_ARAC"/>
    <property type="match status" value="1"/>
</dbReference>
<dbReference type="Proteomes" id="UP001300012">
    <property type="component" value="Unassembled WGS sequence"/>
</dbReference>
<protein>
    <submittedName>
        <fullName evidence="6">AraC family transcriptional regulator</fullName>
    </submittedName>
</protein>
<comment type="caution">
    <text evidence="6">The sequence shown here is derived from an EMBL/GenBank/DDBJ whole genome shotgun (WGS) entry which is preliminary data.</text>
</comment>
<keyword evidence="2" id="KW-0238">DNA-binding</keyword>
<dbReference type="Pfam" id="PF12833">
    <property type="entry name" value="HTH_18"/>
    <property type="match status" value="1"/>
</dbReference>